<organism evidence="2 3">
    <name type="scientific">Danxiaibacter flavus</name>
    <dbReference type="NCBI Taxonomy" id="3049108"/>
    <lineage>
        <taxon>Bacteria</taxon>
        <taxon>Pseudomonadati</taxon>
        <taxon>Bacteroidota</taxon>
        <taxon>Chitinophagia</taxon>
        <taxon>Chitinophagales</taxon>
        <taxon>Chitinophagaceae</taxon>
        <taxon>Danxiaibacter</taxon>
    </lineage>
</organism>
<evidence type="ECO:0000313" key="2">
    <source>
        <dbReference type="EMBL" id="MEX6690675.1"/>
    </source>
</evidence>
<dbReference type="EMBL" id="JAULBC010000010">
    <property type="protein sequence ID" value="MEX6690675.1"/>
    <property type="molecule type" value="Genomic_DNA"/>
</dbReference>
<accession>A0ABV3ZMG1</accession>
<dbReference type="Proteomes" id="UP001560573">
    <property type="component" value="Unassembled WGS sequence"/>
</dbReference>
<name>A0ABV3ZMG1_9BACT</name>
<evidence type="ECO:0000259" key="1">
    <source>
        <dbReference type="Pfam" id="PF16694"/>
    </source>
</evidence>
<gene>
    <name evidence="2" type="ORF">QTN47_24425</name>
</gene>
<protein>
    <recommendedName>
        <fullName evidence="1">Cytochrome P460 domain-containing protein</fullName>
    </recommendedName>
</protein>
<dbReference type="PROSITE" id="PS51257">
    <property type="entry name" value="PROKAR_LIPOPROTEIN"/>
    <property type="match status" value="1"/>
</dbReference>
<dbReference type="RefSeq" id="WP_369332090.1">
    <property type="nucleotide sequence ID" value="NZ_JAULBC010000010.1"/>
</dbReference>
<comment type="caution">
    <text evidence="2">The sequence shown here is derived from an EMBL/GenBank/DDBJ whole genome shotgun (WGS) entry which is preliminary data.</text>
</comment>
<feature type="domain" description="Cytochrome P460" evidence="1">
    <location>
        <begin position="42"/>
        <end position="107"/>
    </location>
</feature>
<sequence>MKTGLIVSAAVVLMASCKAPVAPDKIVNNQASLPASFSVNNMHVITSSINKRQQTMSTLYGNRIAVDRARSGKILAAGEQLVLVVWKQKPDENWFGANIPDKIESIEQVSTGNDPSAIGYKRYEGNPLALVSDTTGNKQRIVAIIAQQASVMP</sequence>
<evidence type="ECO:0000313" key="3">
    <source>
        <dbReference type="Proteomes" id="UP001560573"/>
    </source>
</evidence>
<dbReference type="InterPro" id="IPR032033">
    <property type="entry name" value="Cytochrome_P460"/>
</dbReference>
<dbReference type="Pfam" id="PF16694">
    <property type="entry name" value="Cytochrome_P460"/>
    <property type="match status" value="1"/>
</dbReference>
<reference evidence="2 3" key="1">
    <citation type="submission" date="2023-07" db="EMBL/GenBank/DDBJ databases">
        <authorList>
            <person name="Lian W.-H."/>
        </authorList>
    </citation>
    <scope>NUCLEOTIDE SEQUENCE [LARGE SCALE GENOMIC DNA]</scope>
    <source>
        <strain evidence="2 3">SYSU DXS3180</strain>
    </source>
</reference>
<keyword evidence="3" id="KW-1185">Reference proteome</keyword>
<proteinExistence type="predicted"/>